<dbReference type="AlphaFoldDB" id="A0A2U1JZX5"/>
<name>A0A2U1JZX5_9FLAO</name>
<dbReference type="Proteomes" id="UP000245618">
    <property type="component" value="Unassembled WGS sequence"/>
</dbReference>
<proteinExistence type="predicted"/>
<reference evidence="1 2" key="1">
    <citation type="submission" date="2018-04" db="EMBL/GenBank/DDBJ databases">
        <title>Flavobacterium sp. nov., isolated from glacier ice.</title>
        <authorList>
            <person name="Liu Q."/>
            <person name="Xin Y.-H."/>
        </authorList>
    </citation>
    <scope>NUCLEOTIDE SEQUENCE [LARGE SCALE GENOMIC DNA]</scope>
    <source>
        <strain evidence="1 2">LB2P30</strain>
    </source>
</reference>
<organism evidence="1 2">
    <name type="scientific">Flavobacterium laiguense</name>
    <dbReference type="NCBI Taxonomy" id="2169409"/>
    <lineage>
        <taxon>Bacteria</taxon>
        <taxon>Pseudomonadati</taxon>
        <taxon>Bacteroidota</taxon>
        <taxon>Flavobacteriia</taxon>
        <taxon>Flavobacteriales</taxon>
        <taxon>Flavobacteriaceae</taxon>
        <taxon>Flavobacterium</taxon>
    </lineage>
</organism>
<dbReference type="EMBL" id="QCZH01000002">
    <property type="protein sequence ID" value="PWA10771.1"/>
    <property type="molecule type" value="Genomic_DNA"/>
</dbReference>
<sequence>MSREELIKSTIENLNQLSDTRIQEVSDYVRFLSSRIDDKIISEGINTLTSNSKTYAFLHDEEELYQVNDLKEVYK</sequence>
<evidence type="ECO:0000313" key="2">
    <source>
        <dbReference type="Proteomes" id="UP000245618"/>
    </source>
</evidence>
<protein>
    <recommendedName>
        <fullName evidence="3">DUF2281 domain-containing protein</fullName>
    </recommendedName>
</protein>
<keyword evidence="2" id="KW-1185">Reference proteome</keyword>
<gene>
    <name evidence="1" type="ORF">DB891_02785</name>
</gene>
<evidence type="ECO:0008006" key="3">
    <source>
        <dbReference type="Google" id="ProtNLM"/>
    </source>
</evidence>
<accession>A0A2U1JZX5</accession>
<evidence type="ECO:0000313" key="1">
    <source>
        <dbReference type="EMBL" id="PWA10771.1"/>
    </source>
</evidence>
<dbReference type="OrthoDB" id="1365620at2"/>
<dbReference type="RefSeq" id="WP_116760381.1">
    <property type="nucleotide sequence ID" value="NZ_QCZH01000002.1"/>
</dbReference>
<comment type="caution">
    <text evidence="1">The sequence shown here is derived from an EMBL/GenBank/DDBJ whole genome shotgun (WGS) entry which is preliminary data.</text>
</comment>